<comment type="caution">
    <text evidence="2">The sequence shown here is derived from an EMBL/GenBank/DDBJ whole genome shotgun (WGS) entry which is preliminary data.</text>
</comment>
<gene>
    <name evidence="2" type="ORF">J2T15_006304</name>
</gene>
<keyword evidence="3" id="KW-1185">Reference proteome</keyword>
<evidence type="ECO:0000313" key="2">
    <source>
        <dbReference type="EMBL" id="MDQ0116817.1"/>
    </source>
</evidence>
<dbReference type="Proteomes" id="UP001229346">
    <property type="component" value="Unassembled WGS sequence"/>
</dbReference>
<reference evidence="2 3" key="1">
    <citation type="submission" date="2023-07" db="EMBL/GenBank/DDBJ databases">
        <title>Sorghum-associated microbial communities from plants grown in Nebraska, USA.</title>
        <authorList>
            <person name="Schachtman D."/>
        </authorList>
    </citation>
    <scope>NUCLEOTIDE SEQUENCE [LARGE SCALE GENOMIC DNA]</scope>
    <source>
        <strain evidence="2 3">CC482</strain>
    </source>
</reference>
<evidence type="ECO:0000256" key="1">
    <source>
        <dbReference type="SAM" id="Phobius"/>
    </source>
</evidence>
<sequence>MYEFKYEFEKKEKKFKLYLLLFIISSVIYLSLSFMDFWIGKISGLRFVVSLLFYVLVLYFGLRRKLWAEWFVKFLVWMNIICLIIVILVKILE</sequence>
<organism evidence="2 3">
    <name type="scientific">Paenibacillus harenae</name>
    <dbReference type="NCBI Taxonomy" id="306543"/>
    <lineage>
        <taxon>Bacteria</taxon>
        <taxon>Bacillati</taxon>
        <taxon>Bacillota</taxon>
        <taxon>Bacilli</taxon>
        <taxon>Bacillales</taxon>
        <taxon>Paenibacillaceae</taxon>
        <taxon>Paenibacillus</taxon>
    </lineage>
</organism>
<keyword evidence="1" id="KW-0472">Membrane</keyword>
<keyword evidence="1" id="KW-0812">Transmembrane</keyword>
<proteinExistence type="predicted"/>
<feature type="transmembrane region" description="Helical" evidence="1">
    <location>
        <begin position="74"/>
        <end position="92"/>
    </location>
</feature>
<feature type="transmembrane region" description="Helical" evidence="1">
    <location>
        <begin position="17"/>
        <end position="39"/>
    </location>
</feature>
<protein>
    <submittedName>
        <fullName evidence="2">Glucan phosphoethanolaminetransferase (Alkaline phosphatase superfamily)</fullName>
    </submittedName>
</protein>
<feature type="transmembrane region" description="Helical" evidence="1">
    <location>
        <begin position="45"/>
        <end position="62"/>
    </location>
</feature>
<dbReference type="EMBL" id="JAUSSU010000029">
    <property type="protein sequence ID" value="MDQ0116817.1"/>
    <property type="molecule type" value="Genomic_DNA"/>
</dbReference>
<accession>A0ABT9UC51</accession>
<keyword evidence="1" id="KW-1133">Transmembrane helix</keyword>
<evidence type="ECO:0000313" key="3">
    <source>
        <dbReference type="Proteomes" id="UP001229346"/>
    </source>
</evidence>
<name>A0ABT9UC51_PAEHA</name>